<accession>A0A1G4E929</accession>
<reference evidence="1 2" key="1">
    <citation type="submission" date="2016-07" db="EMBL/GenBank/DDBJ databases">
        <authorList>
            <consortium name="Pathogen Informatics"/>
        </authorList>
    </citation>
    <scope>NUCLEOTIDE SEQUENCE [LARGE SCALE GENOMIC DNA]</scope>
</reference>
<proteinExistence type="predicted"/>
<gene>
    <name evidence="1" type="ORF">PVT01_000046100</name>
</gene>
<dbReference type="EMBL" id="FLYH01000095">
    <property type="protein sequence ID" value="SCA59833.1"/>
    <property type="molecule type" value="Genomic_DNA"/>
</dbReference>
<dbReference type="VEuPathDB" id="PlasmoDB:PVPAM_000012200"/>
<dbReference type="AlphaFoldDB" id="A0A1G4E929"/>
<sequence>MTEPISVNDLPSVKFEKEINDLMNYSTFKTYEKNKTKEGEIDHWIEDFQEKLGAYSSDSSDNFSLNNNKHCKHFNYLINITISELHSLTGNIIEGFLWSDKIKQSRDKFFSSNNLNCNEDYKYSDEDDKLLGTFCEDSDFIMKKKAQIQYSDHCQNIVDYMYTRKVNLIKVRDRGKRGGIFPKIDDICSTEFLDTIFPSITCNSTVERQTQVDEPALSDELDVRENSSDDLVIQSIPVAGDLKTDRHRLVTTPEESETEERTSSNTLNLVALPILGALGCSFLLYKFTPVGSLFRPRIQNKGIVPINKDGYSTKQISSNIHNTNDTYSENTQYNISYQRL</sequence>
<evidence type="ECO:0000313" key="2">
    <source>
        <dbReference type="Proteomes" id="UP000196402"/>
    </source>
</evidence>
<dbReference type="VEuPathDB" id="PlasmoDB:PVW1_020028800"/>
<organism evidence="1 2">
    <name type="scientific">Plasmodium vivax</name>
    <name type="common">malaria parasite P. vivax</name>
    <dbReference type="NCBI Taxonomy" id="5855"/>
    <lineage>
        <taxon>Eukaryota</taxon>
        <taxon>Sar</taxon>
        <taxon>Alveolata</taxon>
        <taxon>Apicomplexa</taxon>
        <taxon>Aconoidasida</taxon>
        <taxon>Haemosporida</taxon>
        <taxon>Plasmodiidae</taxon>
        <taxon>Plasmodium</taxon>
        <taxon>Plasmodium (Plasmodium)</taxon>
    </lineage>
</organism>
<protein>
    <submittedName>
        <fullName evidence="1">Vir protein, putative</fullName>
    </submittedName>
</protein>
<evidence type="ECO:0000313" key="1">
    <source>
        <dbReference type="EMBL" id="SCA59833.1"/>
    </source>
</evidence>
<dbReference type="Proteomes" id="UP000196402">
    <property type="component" value="Unassembled WGS sequence"/>
</dbReference>
<name>A0A1G4E929_PLAVI</name>
<dbReference type="VEuPathDB" id="PlasmoDB:PVP01_0006380"/>